<dbReference type="eggNOG" id="ENOG502SNCU">
    <property type="taxonomic scope" value="Eukaryota"/>
</dbReference>
<feature type="transmembrane region" description="Helical" evidence="1">
    <location>
        <begin position="45"/>
        <end position="68"/>
    </location>
</feature>
<dbReference type="Pfam" id="PF10321">
    <property type="entry name" value="7TM_GPCR_Srt"/>
    <property type="match status" value="1"/>
</dbReference>
<name>E3LHI5_CAERE</name>
<feature type="transmembrane region" description="Helical" evidence="1">
    <location>
        <begin position="80"/>
        <end position="104"/>
    </location>
</feature>
<feature type="transmembrane region" description="Helical" evidence="1">
    <location>
        <begin position="125"/>
        <end position="148"/>
    </location>
</feature>
<evidence type="ECO:0000313" key="3">
    <source>
        <dbReference type="Proteomes" id="UP000008281"/>
    </source>
</evidence>
<dbReference type="SUPFAM" id="SSF81321">
    <property type="entry name" value="Family A G protein-coupled receptor-like"/>
    <property type="match status" value="1"/>
</dbReference>
<evidence type="ECO:0000256" key="1">
    <source>
        <dbReference type="SAM" id="Phobius"/>
    </source>
</evidence>
<feature type="transmembrane region" description="Helical" evidence="1">
    <location>
        <begin position="216"/>
        <end position="237"/>
    </location>
</feature>
<dbReference type="STRING" id="31234.E3LHI5"/>
<dbReference type="PANTHER" id="PTHR23021:SF83">
    <property type="entry name" value="SERPENTINE RECEPTOR, CLASS T"/>
    <property type="match status" value="1"/>
</dbReference>
<organism evidence="3">
    <name type="scientific">Caenorhabditis remanei</name>
    <name type="common">Caenorhabditis vulgaris</name>
    <dbReference type="NCBI Taxonomy" id="31234"/>
    <lineage>
        <taxon>Eukaryota</taxon>
        <taxon>Metazoa</taxon>
        <taxon>Ecdysozoa</taxon>
        <taxon>Nematoda</taxon>
        <taxon>Chromadorea</taxon>
        <taxon>Rhabditida</taxon>
        <taxon>Rhabditina</taxon>
        <taxon>Rhabditomorpha</taxon>
        <taxon>Rhabditoidea</taxon>
        <taxon>Rhabditidae</taxon>
        <taxon>Peloderinae</taxon>
        <taxon>Caenorhabditis</taxon>
    </lineage>
</organism>
<dbReference type="Proteomes" id="UP000008281">
    <property type="component" value="Unassembled WGS sequence"/>
</dbReference>
<feature type="transmembrane region" description="Helical" evidence="1">
    <location>
        <begin position="243"/>
        <end position="268"/>
    </location>
</feature>
<reference evidence="2" key="1">
    <citation type="submission" date="2007-07" db="EMBL/GenBank/DDBJ databases">
        <title>PCAP assembly of the Caenorhabditis remanei genome.</title>
        <authorList>
            <consortium name="The Caenorhabditis remanei Sequencing Consortium"/>
            <person name="Wilson R.K."/>
        </authorList>
    </citation>
    <scope>NUCLEOTIDE SEQUENCE [LARGE SCALE GENOMIC DNA]</scope>
    <source>
        <strain evidence="2">PB4641</strain>
    </source>
</reference>
<dbReference type="AlphaFoldDB" id="E3LHI5"/>
<dbReference type="OrthoDB" id="5873245at2759"/>
<feature type="transmembrane region" description="Helical" evidence="1">
    <location>
        <begin position="175"/>
        <end position="196"/>
    </location>
</feature>
<dbReference type="EMBL" id="DS268409">
    <property type="protein sequence ID" value="EFO94837.1"/>
    <property type="molecule type" value="Genomic_DNA"/>
</dbReference>
<dbReference type="Gene3D" id="1.20.1070.10">
    <property type="entry name" value="Rhodopsin 7-helix transmembrane proteins"/>
    <property type="match status" value="1"/>
</dbReference>
<evidence type="ECO:0000313" key="2">
    <source>
        <dbReference type="EMBL" id="EFO94837.1"/>
    </source>
</evidence>
<sequence>MNALIKYGSVQANPLYNCSSRTPQEWTTREGVPRHAYGATECYKIMIFLSLVDIISILVGGIITGWLGYQGAVFCTYPELIYYCGMIAESMWCCSCLTALILVTNRLFDLQLPRISKFLFDGNRTFFVIFLSVLYASYFMFFCTPVLYTSNFHTFILDPMIFEGKGLEYSNVSLMYNNFLVLFSTCFLYIVFCFVLGSKLKNVSSGSEARNASIQIFFQSAMICGVNLMASMVYVSMSFVKTPFWLIVVGHICWQLGHAAPAFVYLTFNKTIKNGVLRKFGIKKGRITNSTKKITKSSVHFSSTHTVITA</sequence>
<proteinExistence type="predicted"/>
<keyword evidence="1" id="KW-0812">Transmembrane</keyword>
<gene>
    <name evidence="2" type="ORF">CRE_08789</name>
</gene>
<keyword evidence="3" id="KW-1185">Reference proteome</keyword>
<dbReference type="PANTHER" id="PTHR23021">
    <property type="entry name" value="SERPENTINE RECEPTOR, CLASS T"/>
    <property type="match status" value="1"/>
</dbReference>
<dbReference type="InterPro" id="IPR019425">
    <property type="entry name" value="7TM_GPCR_serpentine_rcpt_Srt"/>
</dbReference>
<accession>E3LHI5</accession>
<protein>
    <submittedName>
        <fullName evidence="2">Uncharacterized protein</fullName>
    </submittedName>
</protein>
<keyword evidence="1" id="KW-1133">Transmembrane helix</keyword>
<keyword evidence="1" id="KW-0472">Membrane</keyword>
<dbReference type="HOGENOM" id="CLU_053041_3_0_1"/>
<dbReference type="InParanoid" id="E3LHI5"/>